<geneLocation type="plasmid" evidence="3">
    <name>pshtp dna</name>
</geneLocation>
<keyword evidence="2" id="KW-0614">Plasmid</keyword>
<dbReference type="AlphaFoldDB" id="A0A1B4YA55"/>
<dbReference type="Gene3D" id="3.40.50.1820">
    <property type="entry name" value="alpha/beta hydrolase"/>
    <property type="match status" value="1"/>
</dbReference>
<sequence length="333" mass="36288">MARLPDCDEQGDRISLVGIPTALPVPNDEERRMIVWPEVVSTVVDVDGVAMSALVAEPDQEPKAVILALHGGATNARYFDCPGHRALSLLHTGAAAGFTVVALDRPGYGSSAGDPDAMNRPHQRAALAYGALDRILAQRPRGAGVFIMGHSNGCELAMWMATETRGAELLGIELAGTGWHYQPEAREILTTATGEHRWVGLYDLLWHPQRLYPPEVLNAAIISSSAPAYEEQMMADWTRRTFLELVPAVRVPVHFSIAQHEKVWQRDSSALDEIAVLFSGAPRFILHEQPEAGHNISLGHTAGDYHTTVLSFVQQCLAERLANAQQDVDLAAE</sequence>
<dbReference type="SUPFAM" id="SSF53474">
    <property type="entry name" value="alpha/beta-Hydrolases"/>
    <property type="match status" value="1"/>
</dbReference>
<accession>A0A1B4YA55</accession>
<evidence type="ECO:0000313" key="2">
    <source>
        <dbReference type="EMBL" id="BAV43941.1"/>
    </source>
</evidence>
<proteinExistence type="predicted"/>
<dbReference type="EMBL" id="AP017625">
    <property type="protein sequence ID" value="BAV43941.1"/>
    <property type="molecule type" value="Genomic_DNA"/>
</dbReference>
<reference evidence="2 3" key="1">
    <citation type="submission" date="2016-08" db="EMBL/GenBank/DDBJ databases">
        <title>Complete genome sequence of Mycobacterium shinshuense, a subspecies of M. ulcerans.</title>
        <authorList>
            <person name="Yoshida M."/>
            <person name="Ogura Y."/>
            <person name="Hayashi T."/>
            <person name="Hoshino Y."/>
        </authorList>
    </citation>
    <scope>NUCLEOTIDE SEQUENCE [LARGE SCALE GENOMIC DNA]</scope>
    <source>
        <strain evidence="3">ATCC 33728</strain>
        <plasmid evidence="3">Plasmid pshtp dna</plasmid>
    </source>
</reference>
<dbReference type="GO" id="GO:0003824">
    <property type="term" value="F:catalytic activity"/>
    <property type="evidence" value="ECO:0007669"/>
    <property type="project" value="UniProtKB-ARBA"/>
</dbReference>
<dbReference type="InterPro" id="IPR000073">
    <property type="entry name" value="AB_hydrolase_1"/>
</dbReference>
<evidence type="ECO:0000259" key="1">
    <source>
        <dbReference type="Pfam" id="PF12697"/>
    </source>
</evidence>
<name>A0A1B4YA55_MYCUL</name>
<dbReference type="InterPro" id="IPR029058">
    <property type="entry name" value="AB_hydrolase_fold"/>
</dbReference>
<evidence type="ECO:0000313" key="3">
    <source>
        <dbReference type="Proteomes" id="UP000218067"/>
    </source>
</evidence>
<gene>
    <name evidence="2" type="ORF">SHTP_p051</name>
</gene>
<protein>
    <submittedName>
        <fullName evidence="2">Thioesterase</fullName>
    </submittedName>
</protein>
<dbReference type="Proteomes" id="UP000218067">
    <property type="component" value="Plasmid pShTP"/>
</dbReference>
<dbReference type="Pfam" id="PF12697">
    <property type="entry name" value="Abhydrolase_6"/>
    <property type="match status" value="1"/>
</dbReference>
<feature type="domain" description="AB hydrolase-1" evidence="1">
    <location>
        <begin position="66"/>
        <end position="294"/>
    </location>
</feature>
<organism evidence="2 3">
    <name type="scientific">Mycobacterium ulcerans subsp. shinshuense</name>
    <dbReference type="NCBI Taxonomy" id="1124626"/>
    <lineage>
        <taxon>Bacteria</taxon>
        <taxon>Bacillati</taxon>
        <taxon>Actinomycetota</taxon>
        <taxon>Actinomycetes</taxon>
        <taxon>Mycobacteriales</taxon>
        <taxon>Mycobacteriaceae</taxon>
        <taxon>Mycobacterium</taxon>
        <taxon>Mycobacterium ulcerans group</taxon>
    </lineage>
</organism>